<dbReference type="Pfam" id="PF17802">
    <property type="entry name" value="SpaA"/>
    <property type="match status" value="1"/>
</dbReference>
<keyword evidence="1" id="KW-0812">Transmembrane</keyword>
<reference evidence="5 6" key="1">
    <citation type="submission" date="2019-06" db="EMBL/GenBank/DDBJ databases">
        <title>Sequencing the genomes of 1000 actinobacteria strains.</title>
        <authorList>
            <person name="Klenk H.-P."/>
        </authorList>
    </citation>
    <scope>NUCLEOTIDE SEQUENCE [LARGE SCALE GENOMIC DNA]</scope>
    <source>
        <strain evidence="5 6">DSM 18031</strain>
    </source>
</reference>
<organism evidence="5 6">
    <name type="scientific">Klugiella xanthotipulae</name>
    <dbReference type="NCBI Taxonomy" id="244735"/>
    <lineage>
        <taxon>Bacteria</taxon>
        <taxon>Bacillati</taxon>
        <taxon>Actinomycetota</taxon>
        <taxon>Actinomycetes</taxon>
        <taxon>Micrococcales</taxon>
        <taxon>Microbacteriaceae</taxon>
        <taxon>Klugiella</taxon>
    </lineage>
</organism>
<dbReference type="InterPro" id="IPR013783">
    <property type="entry name" value="Ig-like_fold"/>
</dbReference>
<comment type="caution">
    <text evidence="5">The sequence shown here is derived from an EMBL/GenBank/DDBJ whole genome shotgun (WGS) entry which is preliminary data.</text>
</comment>
<dbReference type="InterPro" id="IPR041033">
    <property type="entry name" value="SpaA_PFL_dom_1"/>
</dbReference>
<accession>A0A543I611</accession>
<sequence length="742" mass="74220">MPMSYVTRNSAPPVSVEAKNRRVKQHSIKMRRFIATLVTILLAVMGGLSSTETATAESAAGTGYVTAMPWDVIPSSTTSAQVALPGNLAGLGNSMTYTSRDDGVVSIKSGLGGAGVEMLMNQNSPNLNRLCLGTAPPTGKTVSCGTGTATITFAHPIANPRVGFGSGSWESGAATTACSATWADIEISAVNGQPADATKLQLIASDADSTWSGTKATRNPALDTTMCGLNPQTVANKVVVSGMVSSVTFVYTMMARMTRQVSPAVTPTVSWGGGVLTSVGVPSADLQVVKSAPALVDSGGTINWSVAVSNAGPADSHGFTIRDVVPANVTNPVLVSAPAGCTLVVKNLVCSAAPSGYTVATNSTVSTVADATPSAGTDKTAWVKSVLDAGQAFTNIRLSGTAPVTGGAVVTNTATVAGVDSDPVVSNNTSTVTTTTRAPVWSISKTATVGGVVPAEGAVKPGDVITYTVTASASSGVVTGVVLTDDLSKVLNNATFVPGSARLTVAGGAPVSLADPVGATPKLVTPSLTLTAPQTAVLTYQVTVGSTAWSSAVTNVVTGTGAVPPTTCAAGVTPVAAVCTTTTKTAGRILIQKLGSDGNDGRVAMGGSQFQVLTDSAGIPGSPVAGSTVTPVVGQTGLFEFTGVRAGTYWLQETAAPAGHSLLAQPVAFTLSSTGVLQVVTAAANPQVTVSGSTITVVDAPALALPLAGSGPSVPYTVIGLLALVCVASLVAITRFRVRRRM</sequence>
<evidence type="ECO:0000259" key="3">
    <source>
        <dbReference type="Pfam" id="PF17802"/>
    </source>
</evidence>
<dbReference type="NCBIfam" id="TIGR01451">
    <property type="entry name" value="B_ant_repeat"/>
    <property type="match status" value="1"/>
</dbReference>
<feature type="domain" description="DUF7927" evidence="4">
    <location>
        <begin position="454"/>
        <end position="582"/>
    </location>
</feature>
<evidence type="ECO:0000259" key="2">
    <source>
        <dbReference type="Pfam" id="PF01345"/>
    </source>
</evidence>
<dbReference type="Proteomes" id="UP000318331">
    <property type="component" value="Unassembled WGS sequence"/>
</dbReference>
<dbReference type="InterPro" id="IPR057687">
    <property type="entry name" value="DUF7927"/>
</dbReference>
<evidence type="ECO:0000313" key="6">
    <source>
        <dbReference type="Proteomes" id="UP000318331"/>
    </source>
</evidence>
<evidence type="ECO:0000313" key="5">
    <source>
        <dbReference type="EMBL" id="TQM66017.1"/>
    </source>
</evidence>
<keyword evidence="1" id="KW-0472">Membrane</keyword>
<name>A0A543I611_9MICO</name>
<keyword evidence="6" id="KW-1185">Reference proteome</keyword>
<protein>
    <submittedName>
        <fullName evidence="5">Putative repeat protein (TIGR01451 family)</fullName>
    </submittedName>
</protein>
<evidence type="ECO:0000259" key="4">
    <source>
        <dbReference type="Pfam" id="PF25549"/>
    </source>
</evidence>
<feature type="domain" description="SpaA-like prealbumin fold" evidence="3">
    <location>
        <begin position="601"/>
        <end position="680"/>
    </location>
</feature>
<dbReference type="Gene3D" id="2.60.40.10">
    <property type="entry name" value="Immunoglobulins"/>
    <property type="match status" value="1"/>
</dbReference>
<gene>
    <name evidence="5" type="ORF">FB466_0838</name>
</gene>
<keyword evidence="1" id="KW-1133">Transmembrane helix</keyword>
<dbReference type="OrthoDB" id="134475at2"/>
<dbReference type="Pfam" id="PF25549">
    <property type="entry name" value="DUF7927"/>
    <property type="match status" value="1"/>
</dbReference>
<dbReference type="GO" id="GO:0005975">
    <property type="term" value="P:carbohydrate metabolic process"/>
    <property type="evidence" value="ECO:0007669"/>
    <property type="project" value="UniProtKB-ARBA"/>
</dbReference>
<dbReference type="InterPro" id="IPR001434">
    <property type="entry name" value="OmcB-like_DUF11"/>
</dbReference>
<dbReference type="InterPro" id="IPR047589">
    <property type="entry name" value="DUF11_rpt"/>
</dbReference>
<dbReference type="EMBL" id="VFPN01000001">
    <property type="protein sequence ID" value="TQM66017.1"/>
    <property type="molecule type" value="Genomic_DNA"/>
</dbReference>
<dbReference type="Pfam" id="PF01345">
    <property type="entry name" value="DUF11"/>
    <property type="match status" value="1"/>
</dbReference>
<dbReference type="AlphaFoldDB" id="A0A543I611"/>
<feature type="domain" description="DUF11" evidence="2">
    <location>
        <begin position="285"/>
        <end position="433"/>
    </location>
</feature>
<feature type="transmembrane region" description="Helical" evidence="1">
    <location>
        <begin position="714"/>
        <end position="733"/>
    </location>
</feature>
<proteinExistence type="predicted"/>
<evidence type="ECO:0000256" key="1">
    <source>
        <dbReference type="SAM" id="Phobius"/>
    </source>
</evidence>